<evidence type="ECO:0000259" key="6">
    <source>
        <dbReference type="PROSITE" id="PS51186"/>
    </source>
</evidence>
<dbReference type="RefSeq" id="WP_003784357.1">
    <property type="nucleotide sequence ID" value="NZ_GL870929.1"/>
</dbReference>
<evidence type="ECO:0000256" key="2">
    <source>
        <dbReference type="ARBA" id="ARBA00022490"/>
    </source>
</evidence>
<dbReference type="NCBIfam" id="TIGR01575">
    <property type="entry name" value="rimI"/>
    <property type="match status" value="1"/>
</dbReference>
<feature type="domain" description="N-acetyltransferase" evidence="6">
    <location>
        <begin position="2"/>
        <end position="144"/>
    </location>
</feature>
<dbReference type="PROSITE" id="PS51186">
    <property type="entry name" value="GNAT"/>
    <property type="match status" value="1"/>
</dbReference>
<dbReference type="SUPFAM" id="SSF55729">
    <property type="entry name" value="Acyl-CoA N-acyltransferases (Nat)"/>
    <property type="match status" value="1"/>
</dbReference>
<dbReference type="InterPro" id="IPR000182">
    <property type="entry name" value="GNAT_dom"/>
</dbReference>
<dbReference type="PANTHER" id="PTHR43420">
    <property type="entry name" value="ACETYLTRANSFERASE"/>
    <property type="match status" value="1"/>
</dbReference>
<evidence type="ECO:0000256" key="3">
    <source>
        <dbReference type="ARBA" id="ARBA00022679"/>
    </source>
</evidence>
<organism evidence="7 8">
    <name type="scientific">Kingella denitrificans ATCC 33394</name>
    <dbReference type="NCBI Taxonomy" id="888741"/>
    <lineage>
        <taxon>Bacteria</taxon>
        <taxon>Pseudomonadati</taxon>
        <taxon>Pseudomonadota</taxon>
        <taxon>Betaproteobacteria</taxon>
        <taxon>Neisseriales</taxon>
        <taxon>Neisseriaceae</taxon>
        <taxon>Kingella</taxon>
    </lineage>
</organism>
<comment type="similarity">
    <text evidence="1 5">Belongs to the acetyltransferase family. RimI subfamily.</text>
</comment>
<dbReference type="InterPro" id="IPR006464">
    <property type="entry name" value="AcTrfase_RimI/Ard1"/>
</dbReference>
<dbReference type="AlphaFoldDB" id="F0F260"/>
<dbReference type="Proteomes" id="UP000004088">
    <property type="component" value="Unassembled WGS sequence"/>
</dbReference>
<name>F0F260_9NEIS</name>
<proteinExistence type="inferred from homology"/>
<protein>
    <recommendedName>
        <fullName evidence="5">[Ribosomal protein bS18]-alanine N-acetyltransferase</fullName>
        <ecNumber evidence="5">2.3.1.266</ecNumber>
    </recommendedName>
</protein>
<dbReference type="HOGENOM" id="CLU_013985_23_3_4"/>
<evidence type="ECO:0000256" key="4">
    <source>
        <dbReference type="ARBA" id="ARBA00023315"/>
    </source>
</evidence>
<dbReference type="STRING" id="888741.HMPREF9098_2195"/>
<keyword evidence="3 7" id="KW-0808">Transferase</keyword>
<keyword evidence="4 7" id="KW-0012">Acyltransferase</keyword>
<dbReference type="EMBL" id="AEWV01000042">
    <property type="protein sequence ID" value="EGC16360.1"/>
    <property type="molecule type" value="Genomic_DNA"/>
</dbReference>
<comment type="caution">
    <text evidence="7">The sequence shown here is derived from an EMBL/GenBank/DDBJ whole genome shotgun (WGS) entry which is preliminary data.</text>
</comment>
<comment type="catalytic activity">
    <reaction evidence="5">
        <text>N-terminal L-alanyl-[ribosomal protein bS18] + acetyl-CoA = N-terminal N(alpha)-acetyl-L-alanyl-[ribosomal protein bS18] + CoA + H(+)</text>
        <dbReference type="Rhea" id="RHEA:43756"/>
        <dbReference type="Rhea" id="RHEA-COMP:10676"/>
        <dbReference type="Rhea" id="RHEA-COMP:10677"/>
        <dbReference type="ChEBI" id="CHEBI:15378"/>
        <dbReference type="ChEBI" id="CHEBI:57287"/>
        <dbReference type="ChEBI" id="CHEBI:57288"/>
        <dbReference type="ChEBI" id="CHEBI:64718"/>
        <dbReference type="ChEBI" id="CHEBI:83683"/>
        <dbReference type="EC" id="2.3.1.266"/>
    </reaction>
</comment>
<reference evidence="7 8" key="1">
    <citation type="submission" date="2011-01" db="EMBL/GenBank/DDBJ databases">
        <authorList>
            <person name="Muzny D."/>
            <person name="Qin X."/>
            <person name="Deng J."/>
            <person name="Jiang H."/>
            <person name="Liu Y."/>
            <person name="Qu J."/>
            <person name="Song X.-Z."/>
            <person name="Zhang L."/>
            <person name="Thornton R."/>
            <person name="Coyle M."/>
            <person name="Francisco L."/>
            <person name="Jackson L."/>
            <person name="Javaid M."/>
            <person name="Korchina V."/>
            <person name="Kovar C."/>
            <person name="Mata R."/>
            <person name="Mathew T."/>
            <person name="Ngo R."/>
            <person name="Nguyen L."/>
            <person name="Nguyen N."/>
            <person name="Okwuonu G."/>
            <person name="Ongeri F."/>
            <person name="Pham C."/>
            <person name="Simmons D."/>
            <person name="Wilczek-Boney K."/>
            <person name="Hale W."/>
            <person name="Jakkamsetti A."/>
            <person name="Pham P."/>
            <person name="Ruth R."/>
            <person name="San Lucas F."/>
            <person name="Warren J."/>
            <person name="Zhang J."/>
            <person name="Zhao Z."/>
            <person name="Zhou C."/>
            <person name="Zhu D."/>
            <person name="Lee S."/>
            <person name="Bess C."/>
            <person name="Blankenburg K."/>
            <person name="Forbes L."/>
            <person name="Fu Q."/>
            <person name="Gubbala S."/>
            <person name="Hirani K."/>
            <person name="Jayaseelan J.C."/>
            <person name="Lara F."/>
            <person name="Munidasa M."/>
            <person name="Palculict T."/>
            <person name="Patil S."/>
            <person name="Pu L.-L."/>
            <person name="Saada N."/>
            <person name="Tang L."/>
            <person name="Weissenberger G."/>
            <person name="Zhu Y."/>
            <person name="Hemphill L."/>
            <person name="Shang Y."/>
            <person name="Youmans B."/>
            <person name="Ayvaz T."/>
            <person name="Ross M."/>
            <person name="Santibanez J."/>
            <person name="Aqrawi P."/>
            <person name="Gross S."/>
            <person name="Joshi V."/>
            <person name="Fowler G."/>
            <person name="Nazareth L."/>
            <person name="Reid J."/>
            <person name="Worley K."/>
            <person name="Petrosino J."/>
            <person name="Highlander S."/>
            <person name="Gibbs R."/>
        </authorList>
    </citation>
    <scope>NUCLEOTIDE SEQUENCE [LARGE SCALE GENOMIC DNA]</scope>
    <source>
        <strain evidence="7 8">ATCC 33394</strain>
    </source>
</reference>
<keyword evidence="2 5" id="KW-0963">Cytoplasm</keyword>
<gene>
    <name evidence="7" type="primary">rimI</name>
    <name evidence="7" type="ORF">HMPREF9098_2195</name>
</gene>
<dbReference type="EC" id="2.3.1.266" evidence="5"/>
<dbReference type="Pfam" id="PF00583">
    <property type="entry name" value="Acetyltransf_1"/>
    <property type="match status" value="1"/>
</dbReference>
<comment type="function">
    <text evidence="5">Acetylates the N-terminal alanine of ribosomal protein bS18.</text>
</comment>
<evidence type="ECO:0000256" key="1">
    <source>
        <dbReference type="ARBA" id="ARBA00005395"/>
    </source>
</evidence>
<dbReference type="InterPro" id="IPR016181">
    <property type="entry name" value="Acyl_CoA_acyltransferase"/>
</dbReference>
<evidence type="ECO:0000313" key="8">
    <source>
        <dbReference type="Proteomes" id="UP000004088"/>
    </source>
</evidence>
<dbReference type="Gene3D" id="3.40.630.30">
    <property type="match status" value="1"/>
</dbReference>
<dbReference type="InterPro" id="IPR050680">
    <property type="entry name" value="YpeA/RimI_acetyltransf"/>
</dbReference>
<dbReference type="GO" id="GO:0008999">
    <property type="term" value="F:protein-N-terminal-alanine acetyltransferase activity"/>
    <property type="evidence" value="ECO:0007669"/>
    <property type="project" value="UniProtKB-EC"/>
</dbReference>
<dbReference type="GO" id="GO:0005737">
    <property type="term" value="C:cytoplasm"/>
    <property type="evidence" value="ECO:0007669"/>
    <property type="project" value="UniProtKB-SubCell"/>
</dbReference>
<keyword evidence="8" id="KW-1185">Reference proteome</keyword>
<evidence type="ECO:0000313" key="7">
    <source>
        <dbReference type="EMBL" id="EGC16360.1"/>
    </source>
</evidence>
<dbReference type="CDD" id="cd04301">
    <property type="entry name" value="NAT_SF"/>
    <property type="match status" value="1"/>
</dbReference>
<dbReference type="PANTHER" id="PTHR43420:SF44">
    <property type="entry name" value="ACETYLTRANSFERASE YPEA"/>
    <property type="match status" value="1"/>
</dbReference>
<evidence type="ECO:0000256" key="5">
    <source>
        <dbReference type="RuleBase" id="RU363094"/>
    </source>
</evidence>
<accession>F0F260</accession>
<sequence>MIQIRELLPEETAQLAQLEAKNHPSPWSEAHFKAACTSSHDTVWLLQVHQEWAAWMVWQHVCGEIELHLITTAAEHRRQGLAGRLLQALEKAACTLNAQRILLEVRASNTAAQQLYHKHGFVQIATRKNYYGGTEDAWIMEKLC</sequence>
<comment type="subcellular location">
    <subcellularLocation>
        <location evidence="5">Cytoplasm</location>
    </subcellularLocation>
</comment>